<dbReference type="AlphaFoldDB" id="A0A6C0KKZ4"/>
<organism evidence="1">
    <name type="scientific">viral metagenome</name>
    <dbReference type="NCBI Taxonomy" id="1070528"/>
    <lineage>
        <taxon>unclassified sequences</taxon>
        <taxon>metagenomes</taxon>
        <taxon>organismal metagenomes</taxon>
    </lineage>
</organism>
<evidence type="ECO:0000313" key="1">
    <source>
        <dbReference type="EMBL" id="QHU17953.1"/>
    </source>
</evidence>
<protein>
    <submittedName>
        <fullName evidence="1">Uncharacterized protein</fullName>
    </submittedName>
</protein>
<reference evidence="1" key="1">
    <citation type="journal article" date="2020" name="Nature">
        <title>Giant virus diversity and host interactions through global metagenomics.</title>
        <authorList>
            <person name="Schulz F."/>
            <person name="Roux S."/>
            <person name="Paez-Espino D."/>
            <person name="Jungbluth S."/>
            <person name="Walsh D.A."/>
            <person name="Denef V.J."/>
            <person name="McMahon K.D."/>
            <person name="Konstantinidis K.T."/>
            <person name="Eloe-Fadrosh E.A."/>
            <person name="Kyrpides N.C."/>
            <person name="Woyke T."/>
        </authorList>
    </citation>
    <scope>NUCLEOTIDE SEQUENCE</scope>
    <source>
        <strain evidence="1">GVMAG-S-3300012919-55</strain>
    </source>
</reference>
<proteinExistence type="predicted"/>
<accession>A0A6C0KKZ4</accession>
<name>A0A6C0KKZ4_9ZZZZ</name>
<dbReference type="EMBL" id="MN740920">
    <property type="protein sequence ID" value="QHU17953.1"/>
    <property type="molecule type" value="Genomic_DNA"/>
</dbReference>
<sequence>MVSVFVAKSIRGCHPIFSSTPCNDDWFLVSLLDYYRYHCTDKHPHPAKYWRYAFEGKWGWKHSLTDFKTQSIKEYIELKKYVDQKNHYIFQVLLCIQRIFESYTHTCDVIQVIQQFIFNDYICNYKEYMLKNIQDTIQPICLPKLHPINPLQVFIGRCKQYGFLHTNTNTCIVSKELSFDELIKHCNVIPRPHVKHPYLYIHNRETFYFFIRCVHKVDITHYNNEYKTPLFLACNHNISGIENKKFYQNIPNSELFQQKSVIDCWCEDLFAW</sequence>